<name>A0ABP1S4K9_9HEXA</name>
<evidence type="ECO:0000259" key="10">
    <source>
        <dbReference type="Pfam" id="PF23381"/>
    </source>
</evidence>
<dbReference type="Pfam" id="PF23377">
    <property type="entry name" value="Beta-prop_IFT122_2nd"/>
    <property type="match status" value="1"/>
</dbReference>
<comment type="caution">
    <text evidence="13">The sequence shown here is derived from an EMBL/GenBank/DDBJ whole genome shotgun (WGS) entry which is preliminary data.</text>
</comment>
<keyword evidence="6" id="KW-0966">Cell projection</keyword>
<feature type="domain" description="IFT122 first beta-propeller" evidence="10">
    <location>
        <begin position="15"/>
        <end position="192"/>
    </location>
</feature>
<dbReference type="Pfam" id="PF23381">
    <property type="entry name" value="Beta-prop_IFT122_1st"/>
    <property type="match status" value="2"/>
</dbReference>
<evidence type="ECO:0000259" key="11">
    <source>
        <dbReference type="Pfam" id="PF25144"/>
    </source>
</evidence>
<dbReference type="Pfam" id="PF25143">
    <property type="entry name" value="Zn_ribbon_IFT122_C"/>
    <property type="match status" value="1"/>
</dbReference>
<dbReference type="InterPro" id="IPR057411">
    <property type="entry name" value="TPR_IFT122"/>
</dbReference>
<organism evidence="13 14">
    <name type="scientific">Orchesella dallaii</name>
    <dbReference type="NCBI Taxonomy" id="48710"/>
    <lineage>
        <taxon>Eukaryota</taxon>
        <taxon>Metazoa</taxon>
        <taxon>Ecdysozoa</taxon>
        <taxon>Arthropoda</taxon>
        <taxon>Hexapoda</taxon>
        <taxon>Collembola</taxon>
        <taxon>Entomobryomorpha</taxon>
        <taxon>Entomobryoidea</taxon>
        <taxon>Orchesellidae</taxon>
        <taxon>Orchesellinae</taxon>
        <taxon>Orchesella</taxon>
    </lineage>
</organism>
<evidence type="ECO:0000259" key="9">
    <source>
        <dbReference type="Pfam" id="PF23377"/>
    </source>
</evidence>
<evidence type="ECO:0000256" key="5">
    <source>
        <dbReference type="ARBA" id="ARBA00023069"/>
    </source>
</evidence>
<dbReference type="Pfam" id="PF25144">
    <property type="entry name" value="Zn_ribbon_IFT122"/>
    <property type="match status" value="1"/>
</dbReference>
<protein>
    <recommendedName>
        <fullName evidence="2">Intraflagellar transport protein 122 homolog</fullName>
    </recommendedName>
</protein>
<evidence type="ECO:0000256" key="6">
    <source>
        <dbReference type="ARBA" id="ARBA00023273"/>
    </source>
</evidence>
<evidence type="ECO:0000256" key="8">
    <source>
        <dbReference type="SAM" id="MobiDB-lite"/>
    </source>
</evidence>
<dbReference type="SUPFAM" id="SSF50978">
    <property type="entry name" value="WD40 repeat-like"/>
    <property type="match status" value="2"/>
</dbReference>
<dbReference type="PANTHER" id="PTHR12764">
    <property type="entry name" value="WD REPEAT DOMAIN-RELATED"/>
    <property type="match status" value="1"/>
</dbReference>
<dbReference type="InterPro" id="IPR056152">
    <property type="entry name" value="Beta-prop_IFT122_2nd"/>
</dbReference>
<feature type="compositionally biased region" description="Polar residues" evidence="8">
    <location>
        <begin position="1067"/>
        <end position="1078"/>
    </location>
</feature>
<dbReference type="InterPro" id="IPR039857">
    <property type="entry name" value="Ift122/121"/>
</dbReference>
<dbReference type="Pfam" id="PF25295">
    <property type="entry name" value="TPR_IFT122"/>
    <property type="match status" value="1"/>
</dbReference>
<feature type="compositionally biased region" description="Acidic residues" evidence="8">
    <location>
        <begin position="1120"/>
        <end position="1132"/>
    </location>
</feature>
<dbReference type="PANTHER" id="PTHR12764:SF4">
    <property type="entry name" value="INTRAFLAGELLAR TRANSPORT PROTEIN 122 HOMOLOG"/>
    <property type="match status" value="1"/>
</dbReference>
<dbReference type="EMBL" id="CAXLJM020000160">
    <property type="protein sequence ID" value="CAL8143624.1"/>
    <property type="molecule type" value="Genomic_DNA"/>
</dbReference>
<evidence type="ECO:0000256" key="1">
    <source>
        <dbReference type="ARBA" id="ARBA00004138"/>
    </source>
</evidence>
<feature type="domain" description="IFT122 zinc ribbon" evidence="11">
    <location>
        <begin position="1002"/>
        <end position="1046"/>
    </location>
</feature>
<dbReference type="Gene3D" id="1.25.40.470">
    <property type="match status" value="1"/>
</dbReference>
<keyword evidence="4" id="KW-0677">Repeat</keyword>
<dbReference type="SMART" id="SM00320">
    <property type="entry name" value="WD40"/>
    <property type="match status" value="6"/>
</dbReference>
<evidence type="ECO:0000313" key="13">
    <source>
        <dbReference type="EMBL" id="CAL8143624.1"/>
    </source>
</evidence>
<keyword evidence="5" id="KW-0969">Cilium</keyword>
<dbReference type="PROSITE" id="PS50294">
    <property type="entry name" value="WD_REPEATS_REGION"/>
    <property type="match status" value="1"/>
</dbReference>
<feature type="repeat" description="WD" evidence="7">
    <location>
        <begin position="55"/>
        <end position="87"/>
    </location>
</feature>
<evidence type="ECO:0000313" key="14">
    <source>
        <dbReference type="Proteomes" id="UP001642540"/>
    </source>
</evidence>
<dbReference type="InterPro" id="IPR056838">
    <property type="entry name" value="Zn_ribbon_IFT122"/>
</dbReference>
<dbReference type="Proteomes" id="UP001642540">
    <property type="component" value="Unassembled WGS sequence"/>
</dbReference>
<dbReference type="InterPro" id="IPR015943">
    <property type="entry name" value="WD40/YVTN_repeat-like_dom_sf"/>
</dbReference>
<feature type="region of interest" description="Disordered" evidence="8">
    <location>
        <begin position="1065"/>
        <end position="1157"/>
    </location>
</feature>
<dbReference type="Gene3D" id="2.130.10.10">
    <property type="entry name" value="YVTN repeat-like/Quinoprotein amine dehydrogenase"/>
    <property type="match status" value="2"/>
</dbReference>
<feature type="domain" description="Intraflagellar transport protein 122 homolog TPR" evidence="12">
    <location>
        <begin position="567"/>
        <end position="948"/>
    </location>
</feature>
<evidence type="ECO:0000256" key="7">
    <source>
        <dbReference type="PROSITE-ProRule" id="PRU00221"/>
    </source>
</evidence>
<sequence length="1252" mass="141905">MRTTTVWVEKVNLPDNGDNCVYDVCFSPDGSQLIAAVGLRILVINVAEGAIVQSLKGHKSTVYCVAYSNDGKRFASGGADKNVVIWSDTLQGTLKYVHGESIQCLSFNPTNTLLASCAVNDFGIWSPDKKSVDKHKVPAKINACCWTNDGSLLAIGLQNGTVSIRKKNGSEQCRIERPGGTLSSVWGVSWGKAPEDGQDMLCVVDWGQTLSFYSTAGKPMMKERSLGFDPLRVVYAHTHRDCEYIIVTGSNKACAIFTQEGVRVTSVAEQESWVWACAMRPNSHSMIVGTQGGVLTYYDVQLLVVHALYKSLYAYRMNMTDVMVQNLLKDVRVRIKCRDVVKKLAIFKDSLAIQFVDRVLIYQRDSKSEEFKYHLRDKINHSFECSLLVMCTENLILCQEKKLQCYSFNGIRQKEWLLDSHIRYIRSVGGMRGKEVLVAGLKNGQVVKIFLDNPFPVDVVKVPQSVRCVDLNLLHSKIAVVDESSTLFVYDLITKDLLFQEPSAVSVFWNAYYDDLLSYSGFGVLNIKASVFPIYQQKMAGFVVGFCGHKIFSMQNSSVVTLEVPLSAPMYQYIQHKQFKEAYKVASLGVPMNDWKSLANAALEGMDFYIARKGFSKTKNLSFLRLIEQYQDKVNDPKGQKSFLAEVYAYQGRFNEAARLFKENGEEDKAVSMYADLRMFDLAQEYLTDGESNNRSNLLKRKAEWAVKINEPRAAAEMYLVAGEKEKAIEIMGQNGWTDMLLEVGRKLDRNDTNALARCAEYLVKLGEASSAAEMYRRVGLVDRVLDLYILARNWQEVFVIVERHPELKKMAYLPYAQWLAENDRFAESQKAFHEAGCPEEAFKVLEQLIKNAIFETRFHDAGYYHWVLSIQYLDLARSRMNDVEIAEQMMENFYLHQKKGSMFYAFNSVYRYTDQPFTPFMADALFNISKFLMHELMVEIDLPISKFHVLYTLAKQARTLKAFKLARNVLERLKGLMVSEPLRDGLCLLTLASRGDKFHDSEDLLPMCYRCSTTNPLLNPRGNHCINCFHPFVFSFVSFEVLPVVEFQPEEGISDEEATGLIGANKQISQEQNGNRLRSSHKRGSLSSAGSYGGGATYRSPAQRWREDVTGEGVQVLQLDDDDDDDDDEDANNGRYREGREDDGAASPNDPFTFKPTGVNNEYIPVILDRAYLRTLEPTETIVCKWPPPLRYKFYRNLIPEMNISQCQACFQLFHTDDFVLQVLQKGHCPFCRSPDAMGKRSEPGEGKDDL</sequence>
<feature type="domain" description="IFT122 second beta-propeller" evidence="9">
    <location>
        <begin position="306"/>
        <end position="558"/>
    </location>
</feature>
<gene>
    <name evidence="13" type="ORF">ODALV1_LOCUS29754</name>
</gene>
<accession>A0ABP1S4K9</accession>
<reference evidence="13 14" key="1">
    <citation type="submission" date="2024-08" db="EMBL/GenBank/DDBJ databases">
        <authorList>
            <person name="Cucini C."/>
            <person name="Frati F."/>
        </authorList>
    </citation>
    <scope>NUCLEOTIDE SEQUENCE [LARGE SCALE GENOMIC DNA]</scope>
</reference>
<evidence type="ECO:0000259" key="12">
    <source>
        <dbReference type="Pfam" id="PF25295"/>
    </source>
</evidence>
<dbReference type="InterPro" id="IPR036322">
    <property type="entry name" value="WD40_repeat_dom_sf"/>
</dbReference>
<feature type="domain" description="IFT122 first beta-propeller" evidence="10">
    <location>
        <begin position="195"/>
        <end position="299"/>
    </location>
</feature>
<comment type="subcellular location">
    <subcellularLocation>
        <location evidence="1">Cell projection</location>
        <location evidence="1">Cilium</location>
    </subcellularLocation>
</comment>
<dbReference type="PROSITE" id="PS50082">
    <property type="entry name" value="WD_REPEATS_2"/>
    <property type="match status" value="1"/>
</dbReference>
<proteinExistence type="predicted"/>
<evidence type="ECO:0000256" key="4">
    <source>
        <dbReference type="ARBA" id="ARBA00022737"/>
    </source>
</evidence>
<dbReference type="InterPro" id="IPR056153">
    <property type="entry name" value="Beta-prop_IFT122_1st"/>
</dbReference>
<evidence type="ECO:0000256" key="3">
    <source>
        <dbReference type="ARBA" id="ARBA00022574"/>
    </source>
</evidence>
<keyword evidence="14" id="KW-1185">Reference proteome</keyword>
<keyword evidence="3 7" id="KW-0853">WD repeat</keyword>
<evidence type="ECO:0000256" key="2">
    <source>
        <dbReference type="ARBA" id="ARBA00019442"/>
    </source>
</evidence>
<dbReference type="InterPro" id="IPR001680">
    <property type="entry name" value="WD40_rpt"/>
</dbReference>